<accession>A0A0G4L1Y5</accession>
<dbReference type="Proteomes" id="UP000045706">
    <property type="component" value="Unassembled WGS sequence"/>
</dbReference>
<keyword evidence="2" id="KW-0288">FMN</keyword>
<evidence type="ECO:0000256" key="1">
    <source>
        <dbReference type="ARBA" id="ARBA00022630"/>
    </source>
</evidence>
<proteinExistence type="predicted"/>
<dbReference type="GO" id="GO:0003676">
    <property type="term" value="F:nucleic acid binding"/>
    <property type="evidence" value="ECO:0007669"/>
    <property type="project" value="InterPro"/>
</dbReference>
<evidence type="ECO:0000256" key="2">
    <source>
        <dbReference type="ARBA" id="ARBA00022643"/>
    </source>
</evidence>
<evidence type="ECO:0000256" key="3">
    <source>
        <dbReference type="ARBA" id="ARBA00023002"/>
    </source>
</evidence>
<dbReference type="InterPro" id="IPR035979">
    <property type="entry name" value="RBD_domain_sf"/>
</dbReference>
<dbReference type="PANTHER" id="PTHR30011:SF16">
    <property type="entry name" value="C2H2 FINGER DOMAIN TRANSCRIPTION FACTOR (EUROFUNG)-RELATED"/>
    <property type="match status" value="1"/>
</dbReference>
<dbReference type="PANTHER" id="PTHR30011">
    <property type="entry name" value="ALKANESULFONATE MONOOXYGENASE-RELATED"/>
    <property type="match status" value="1"/>
</dbReference>
<reference evidence="6" key="1">
    <citation type="submission" date="2015-05" db="EMBL/GenBank/DDBJ databases">
        <authorList>
            <person name="Fogelqvist Johan"/>
        </authorList>
    </citation>
    <scope>NUCLEOTIDE SEQUENCE [LARGE SCALE GENOMIC DNA]</scope>
</reference>
<evidence type="ECO:0000313" key="5">
    <source>
        <dbReference type="EMBL" id="CRK16038.1"/>
    </source>
</evidence>
<dbReference type="SUPFAM" id="SSF51679">
    <property type="entry name" value="Bacterial luciferase-like"/>
    <property type="match status" value="1"/>
</dbReference>
<dbReference type="Gene3D" id="3.20.20.30">
    <property type="entry name" value="Luciferase-like domain"/>
    <property type="match status" value="1"/>
</dbReference>
<evidence type="ECO:0008006" key="7">
    <source>
        <dbReference type="Google" id="ProtNLM"/>
    </source>
</evidence>
<keyword evidence="4" id="KW-0503">Monooxygenase</keyword>
<organism evidence="5 6">
    <name type="scientific">Verticillium longisporum</name>
    <name type="common">Verticillium dahliae var. longisporum</name>
    <dbReference type="NCBI Taxonomy" id="100787"/>
    <lineage>
        <taxon>Eukaryota</taxon>
        <taxon>Fungi</taxon>
        <taxon>Dikarya</taxon>
        <taxon>Ascomycota</taxon>
        <taxon>Pezizomycotina</taxon>
        <taxon>Sordariomycetes</taxon>
        <taxon>Hypocreomycetidae</taxon>
        <taxon>Glomerellales</taxon>
        <taxon>Plectosphaerellaceae</taxon>
        <taxon>Verticillium</taxon>
    </lineage>
</organism>
<dbReference type="AlphaFoldDB" id="A0A0G4L1Y5"/>
<name>A0A0G4L1Y5_VERLO</name>
<evidence type="ECO:0000313" key="6">
    <source>
        <dbReference type="Proteomes" id="UP000045706"/>
    </source>
</evidence>
<dbReference type="InterPro" id="IPR051260">
    <property type="entry name" value="Diverse_substr_monoxygenases"/>
</dbReference>
<protein>
    <recommendedName>
        <fullName evidence="7">Luciferase-like domain-containing protein</fullName>
    </recommendedName>
</protein>
<keyword evidence="3" id="KW-0560">Oxidoreductase</keyword>
<dbReference type="GO" id="GO:0016705">
    <property type="term" value="F:oxidoreductase activity, acting on paired donors, with incorporation or reduction of molecular oxygen"/>
    <property type="evidence" value="ECO:0007669"/>
    <property type="project" value="InterPro"/>
</dbReference>
<gene>
    <name evidence="5" type="ORF">BN1723_002216</name>
</gene>
<sequence>MQNSRGSTGTIDGPYRSQRYGHCERIPCIRPIQFRAPGTFSSSPLSGMVSTFQNKSDQQTGLIALQRSFLLARDSADEVGSSSDSAISTTCPTALQSSTDGIFEQFQSPSSVYHATPLPQARINSTDTLLSDFESHSSHTPAWRPMQLGELQQRTTTCFRPSNAIAGLVNPQQDPWEVARLKARHGISVKYRGDPSLPGNHSAAIPDTENCSFWIIDLPPDLTHNQLLRCIRNTGRVHACVINPPDPRNRHYTAAAKIVFFDLWAADKFMSDTFFWGFIVGTHCARVKRNRIKSAPQPHAGDRSRVLIIEGHPSFVNARELTRYFDEKFQYQVDSVIDVYCTEDVGIVEYRFGSYRCQAQTARMAIETEHMGSGSRYARFSPGTAKWTKHTIAEHVSIGGNGPVLVGTAEQVADGLETWVREADVDGFNFAYVLFPQSFEDIIELLLPELRKRGLFWDDYAVPAGTYRENFYRHEGQKQPLDEHVAASYLWKEGVSAEDAIIPAEPSTPKVDG</sequence>
<dbReference type="GO" id="GO:0004497">
    <property type="term" value="F:monooxygenase activity"/>
    <property type="evidence" value="ECO:0007669"/>
    <property type="project" value="UniProtKB-KW"/>
</dbReference>
<dbReference type="SUPFAM" id="SSF54928">
    <property type="entry name" value="RNA-binding domain, RBD"/>
    <property type="match status" value="1"/>
</dbReference>
<dbReference type="InterPro" id="IPR036661">
    <property type="entry name" value="Luciferase-like_sf"/>
</dbReference>
<evidence type="ECO:0000256" key="4">
    <source>
        <dbReference type="ARBA" id="ARBA00023033"/>
    </source>
</evidence>
<keyword evidence="1" id="KW-0285">Flavoprotein</keyword>
<dbReference type="EMBL" id="CVQI01006668">
    <property type="protein sequence ID" value="CRK16038.1"/>
    <property type="molecule type" value="Genomic_DNA"/>
</dbReference>